<dbReference type="PROSITE" id="PS50076">
    <property type="entry name" value="DNAJ_2"/>
    <property type="match status" value="1"/>
</dbReference>
<reference evidence="3" key="1">
    <citation type="submission" date="2021-01" db="EMBL/GenBank/DDBJ databases">
        <authorList>
            <person name="Corre E."/>
            <person name="Pelletier E."/>
            <person name="Niang G."/>
            <person name="Scheremetjew M."/>
            <person name="Finn R."/>
            <person name="Kale V."/>
            <person name="Holt S."/>
            <person name="Cochrane G."/>
            <person name="Meng A."/>
            <person name="Brown T."/>
            <person name="Cohen L."/>
        </authorList>
    </citation>
    <scope>NUCLEOTIDE SEQUENCE</scope>
    <source>
        <strain evidence="3">SAG 63-3</strain>
    </source>
</reference>
<sequence length="487" mass="54993">MARNYPQLVKSCSTYMSAMSPVVGLFEAVARVPQMATLCTWSCTPNWPANLSLCREYATQSDKNDRNNKHSSSARQKSANKSKSPDPVFDEFHNIHFESKSKSTPPSSSSTTFKRHPSTFKFNDISNKNNNTKSNDNKSSNNNKSSSSNTSNRHASGSTQSASSSCSSGSKKKFNPRHRKTPWDMTPEEFIVKNSYAYADYRENEEMVKAYFSQKRRRANRQKTNKKTMEEDDSDDEDPFTTSYSRGGASSGNANARNFPGSKSEFHPDFSDWFENYNSSYEGGRDHSSSSSSSYKRSKGSWEEEAYRSKYQEQMSLDELLRSFRSKSMNWDSFKTQDDQESFNNSYHNFDPQKLYERFYSKANRGSGAAGGSANGYSSQNFKYNHYNSSFGSNFPSATPADVVSNLSVLGLTPQGGTHISADKTGEPAPSWSHMDEAFLKRAFRVRALEWHPDRHTCPSGKAKAEERFKEMQVAYEALRVKLQARG</sequence>
<dbReference type="Pfam" id="PF00226">
    <property type="entry name" value="DnaJ"/>
    <property type="match status" value="1"/>
</dbReference>
<dbReference type="InterPro" id="IPR036869">
    <property type="entry name" value="J_dom_sf"/>
</dbReference>
<evidence type="ECO:0000256" key="1">
    <source>
        <dbReference type="SAM" id="MobiDB-lite"/>
    </source>
</evidence>
<feature type="region of interest" description="Disordered" evidence="1">
    <location>
        <begin position="216"/>
        <end position="262"/>
    </location>
</feature>
<dbReference type="InterPro" id="IPR001623">
    <property type="entry name" value="DnaJ_domain"/>
</dbReference>
<dbReference type="AlphaFoldDB" id="A0A7S0YM13"/>
<evidence type="ECO:0000313" key="3">
    <source>
        <dbReference type="EMBL" id="CAD8783006.1"/>
    </source>
</evidence>
<feature type="region of interest" description="Disordered" evidence="1">
    <location>
        <begin position="60"/>
        <end position="186"/>
    </location>
</feature>
<feature type="compositionally biased region" description="Low complexity" evidence="1">
    <location>
        <begin position="102"/>
        <end position="112"/>
    </location>
</feature>
<dbReference type="SMART" id="SM00271">
    <property type="entry name" value="DnaJ"/>
    <property type="match status" value="1"/>
</dbReference>
<gene>
    <name evidence="3" type="ORF">PPAR00522_LOCUS16364</name>
</gene>
<dbReference type="CDD" id="cd06257">
    <property type="entry name" value="DnaJ"/>
    <property type="match status" value="1"/>
</dbReference>
<dbReference type="Gene3D" id="1.10.287.110">
    <property type="entry name" value="DnaJ domain"/>
    <property type="match status" value="1"/>
</dbReference>
<name>A0A7S0YM13_9CHLO</name>
<protein>
    <recommendedName>
        <fullName evidence="2">J domain-containing protein</fullName>
    </recommendedName>
</protein>
<dbReference type="EMBL" id="HBFM01025280">
    <property type="protein sequence ID" value="CAD8783006.1"/>
    <property type="molecule type" value="Transcribed_RNA"/>
</dbReference>
<feature type="compositionally biased region" description="Basic and acidic residues" evidence="1">
    <location>
        <begin position="90"/>
        <end position="101"/>
    </location>
</feature>
<feature type="compositionally biased region" description="Basic residues" evidence="1">
    <location>
        <begin position="170"/>
        <end position="180"/>
    </location>
</feature>
<feature type="compositionally biased region" description="Polar residues" evidence="1">
    <location>
        <begin position="70"/>
        <end position="82"/>
    </location>
</feature>
<organism evidence="3">
    <name type="scientific">Polytomella parva</name>
    <dbReference type="NCBI Taxonomy" id="51329"/>
    <lineage>
        <taxon>Eukaryota</taxon>
        <taxon>Viridiplantae</taxon>
        <taxon>Chlorophyta</taxon>
        <taxon>core chlorophytes</taxon>
        <taxon>Chlorophyceae</taxon>
        <taxon>CS clade</taxon>
        <taxon>Chlamydomonadales</taxon>
        <taxon>Chlamydomonadaceae</taxon>
        <taxon>Polytomella</taxon>
    </lineage>
</organism>
<feature type="compositionally biased region" description="Acidic residues" evidence="1">
    <location>
        <begin position="230"/>
        <end position="239"/>
    </location>
</feature>
<accession>A0A7S0YM13</accession>
<feature type="compositionally biased region" description="Basic residues" evidence="1">
    <location>
        <begin position="216"/>
        <end position="226"/>
    </location>
</feature>
<dbReference type="SUPFAM" id="SSF46565">
    <property type="entry name" value="Chaperone J-domain"/>
    <property type="match status" value="1"/>
</dbReference>
<feature type="compositionally biased region" description="Low complexity" evidence="1">
    <location>
        <begin position="123"/>
        <end position="169"/>
    </location>
</feature>
<feature type="domain" description="J" evidence="2">
    <location>
        <begin position="405"/>
        <end position="487"/>
    </location>
</feature>
<evidence type="ECO:0000259" key="2">
    <source>
        <dbReference type="PROSITE" id="PS50076"/>
    </source>
</evidence>
<proteinExistence type="predicted"/>